<dbReference type="Proteomes" id="UP001209694">
    <property type="component" value="Unassembled WGS sequence"/>
</dbReference>
<gene>
    <name evidence="1" type="ORF">ND810_00495</name>
</gene>
<evidence type="ECO:0000313" key="1">
    <source>
        <dbReference type="EMBL" id="MCW7513616.1"/>
    </source>
</evidence>
<reference evidence="1" key="1">
    <citation type="submission" date="2022-06" db="EMBL/GenBank/DDBJ databases">
        <title>Leptospira isolates from biofilms formed at urban environments.</title>
        <authorList>
            <person name="Ribeiro P.S."/>
            <person name="Sousa T."/>
            <person name="Carvalho N."/>
            <person name="Aburjaile F."/>
            <person name="Neves F."/>
            <person name="Oliveira D."/>
            <person name="Blanco L."/>
            <person name="Lima J."/>
            <person name="Costa F."/>
            <person name="Brenig B."/>
            <person name="Soares S."/>
            <person name="Ramos R."/>
            <person name="Goes-Neto A."/>
            <person name="Matiuzzi M."/>
            <person name="Azevedo V."/>
            <person name="Ristow P."/>
        </authorList>
    </citation>
    <scope>NUCLEOTIDE SEQUENCE</scope>
    <source>
        <strain evidence="1">VSF7</strain>
    </source>
</reference>
<name>A0AAW5V1X0_9LEPT</name>
<dbReference type="EMBL" id="JAMQQD010000001">
    <property type="protein sequence ID" value="MCW7513616.1"/>
    <property type="molecule type" value="Genomic_DNA"/>
</dbReference>
<sequence>MMRILIVFVVLIFINCATKAVIKRSKIVATKINHLDSVKLIQPNYHLLFESPELKTEDGTTYNPSLNAWDRSSGKWFTPHPQSDLITLKIREIVNQGETTQKGGIYFRPNSYIHSWSLYLSKEFPVVYKLSTVDYTGIPKEIEYVEYENSFGICFALKFGKTCYEAIPIEDAKEKNSFALSLCDFCQTRIRKTIRIPKEPTEDSLVIALVDEKGIVGKMYQIDIKGYGYLLNQYMEIDSIEKYGTNVKWYPVLPFAFLWDAITIPFQIIWEILTVIAFSRSFS</sequence>
<dbReference type="AlphaFoldDB" id="A0AAW5V1X0"/>
<organism evidence="1 2">
    <name type="scientific">Leptospira levettii</name>
    <dbReference type="NCBI Taxonomy" id="2023178"/>
    <lineage>
        <taxon>Bacteria</taxon>
        <taxon>Pseudomonadati</taxon>
        <taxon>Spirochaetota</taxon>
        <taxon>Spirochaetia</taxon>
        <taxon>Leptospirales</taxon>
        <taxon>Leptospiraceae</taxon>
        <taxon>Leptospira</taxon>
    </lineage>
</organism>
<dbReference type="RefSeq" id="WP_265355615.1">
    <property type="nucleotide sequence ID" value="NZ_JAMQPS010000001.1"/>
</dbReference>
<comment type="caution">
    <text evidence="1">The sequence shown here is derived from an EMBL/GenBank/DDBJ whole genome shotgun (WGS) entry which is preliminary data.</text>
</comment>
<protein>
    <submittedName>
        <fullName evidence="1">Uncharacterized protein</fullName>
    </submittedName>
</protein>
<proteinExistence type="predicted"/>
<evidence type="ECO:0000313" key="2">
    <source>
        <dbReference type="Proteomes" id="UP001209694"/>
    </source>
</evidence>
<accession>A0AAW5V1X0</accession>